<dbReference type="OrthoDB" id="1907642at2"/>
<gene>
    <name evidence="2" type="ORF">SAMN04490247_1192</name>
</gene>
<dbReference type="InterPro" id="IPR030910">
    <property type="entry name" value="SLAP_dom"/>
</dbReference>
<dbReference type="Proteomes" id="UP000199225">
    <property type="component" value="Unassembled WGS sequence"/>
</dbReference>
<protein>
    <submittedName>
        <fullName evidence="2">Accessory Sec system S-layer assembly protein</fullName>
    </submittedName>
</protein>
<name>A0A1G8S0N5_9BACI</name>
<proteinExistence type="predicted"/>
<dbReference type="InterPro" id="IPR030911">
    <property type="entry name" value="Sec_acc_SLAP"/>
</dbReference>
<sequence>MLNFFKKNKQQEQNLSSKNGNSTIDASELFDDTQEDHSERLVETPLSLPPEWKISEEEIYVFRFKNNENEPLKPNQVSLAGYEMDKSGADVNVGGFIRHSLPKSISFNETTVVLMNEEGQRLARASFDLSKAGELPPESSRPHPFIFQKKDLLVEKEEIPTEGWKLAFELKKKPKHSLDLHESWEQSMADEDVSQLEEFVSRLKAPKQGEVNFMGVKAKQAENNDLHVTILIRNGSEKNIELQQVPLQIEDNSGEVIAKGGFTLEDFEVKSNTSKPWTFIFPASLLQKEHPDLSSFKAYPIQK</sequence>
<feature type="compositionally biased region" description="Polar residues" evidence="1">
    <location>
        <begin position="11"/>
        <end position="25"/>
    </location>
</feature>
<dbReference type="NCBIfam" id="TIGR04399">
    <property type="entry name" value="acc_Sec_SLAP"/>
    <property type="match status" value="1"/>
</dbReference>
<reference evidence="3" key="1">
    <citation type="submission" date="2016-10" db="EMBL/GenBank/DDBJ databases">
        <authorList>
            <person name="Varghese N."/>
            <person name="Submissions S."/>
        </authorList>
    </citation>
    <scope>NUCLEOTIDE SEQUENCE [LARGE SCALE GENOMIC DNA]</scope>
    <source>
        <strain evidence="3">DSM 4771</strain>
    </source>
</reference>
<evidence type="ECO:0000256" key="1">
    <source>
        <dbReference type="SAM" id="MobiDB-lite"/>
    </source>
</evidence>
<dbReference type="AlphaFoldDB" id="A0A1G8S0N5"/>
<dbReference type="STRING" id="86666.SAMN04490247_1192"/>
<dbReference type="RefSeq" id="WP_093192955.1">
    <property type="nucleotide sequence ID" value="NZ_FNEV01000003.1"/>
</dbReference>
<dbReference type="EMBL" id="FNEV01000003">
    <property type="protein sequence ID" value="SDJ22778.1"/>
    <property type="molecule type" value="Genomic_DNA"/>
</dbReference>
<accession>A0A1G8S0N5</accession>
<organism evidence="2 3">
    <name type="scientific">Salimicrobium halophilum</name>
    <dbReference type="NCBI Taxonomy" id="86666"/>
    <lineage>
        <taxon>Bacteria</taxon>
        <taxon>Bacillati</taxon>
        <taxon>Bacillota</taxon>
        <taxon>Bacilli</taxon>
        <taxon>Bacillales</taxon>
        <taxon>Bacillaceae</taxon>
        <taxon>Salimicrobium</taxon>
    </lineage>
</organism>
<evidence type="ECO:0000313" key="3">
    <source>
        <dbReference type="Proteomes" id="UP000199225"/>
    </source>
</evidence>
<evidence type="ECO:0000313" key="2">
    <source>
        <dbReference type="EMBL" id="SDJ22778.1"/>
    </source>
</evidence>
<dbReference type="NCBIfam" id="TIGR04398">
    <property type="entry name" value="SLAP_DUP"/>
    <property type="match status" value="2"/>
</dbReference>
<feature type="region of interest" description="Disordered" evidence="1">
    <location>
        <begin position="1"/>
        <end position="25"/>
    </location>
</feature>
<keyword evidence="3" id="KW-1185">Reference proteome</keyword>